<dbReference type="PROSITE" id="PS00398">
    <property type="entry name" value="RECOMBINASES_2"/>
    <property type="match status" value="1"/>
</dbReference>
<feature type="domain" description="Resolvase/invertase-type recombinase catalytic" evidence="8">
    <location>
        <begin position="1"/>
        <end position="134"/>
    </location>
</feature>
<protein>
    <submittedName>
        <fullName evidence="9">Recombinase family protein</fullName>
    </submittedName>
</protein>
<dbReference type="PROSITE" id="PS00397">
    <property type="entry name" value="RECOMBINASES_1"/>
    <property type="match status" value="1"/>
</dbReference>
<dbReference type="SMART" id="SM00857">
    <property type="entry name" value="Resolvase"/>
    <property type="match status" value="1"/>
</dbReference>
<dbReference type="SUPFAM" id="SSF53041">
    <property type="entry name" value="Resolvase-like"/>
    <property type="match status" value="1"/>
</dbReference>
<evidence type="ECO:0000313" key="9">
    <source>
        <dbReference type="EMBL" id="XBQ21568.1"/>
    </source>
</evidence>
<dbReference type="GO" id="GO:0003677">
    <property type="term" value="F:DNA binding"/>
    <property type="evidence" value="ECO:0007669"/>
    <property type="project" value="UniProtKB-KW"/>
</dbReference>
<gene>
    <name evidence="9" type="ORF">ABNF92_19875</name>
</gene>
<evidence type="ECO:0000256" key="1">
    <source>
        <dbReference type="ARBA" id="ARBA00009913"/>
    </source>
</evidence>
<dbReference type="Pfam" id="PF02796">
    <property type="entry name" value="HTH_7"/>
    <property type="match status" value="1"/>
</dbReference>
<dbReference type="AlphaFoldDB" id="A0AAU7MT55"/>
<geneLocation type="plasmid" evidence="9">
    <name>unnaned</name>
</geneLocation>
<organism evidence="9">
    <name type="scientific">Marinobacter sp. MMG032</name>
    <dbReference type="NCBI Taxonomy" id="3158548"/>
    <lineage>
        <taxon>Bacteria</taxon>
        <taxon>Pseudomonadati</taxon>
        <taxon>Pseudomonadota</taxon>
        <taxon>Gammaproteobacteria</taxon>
        <taxon>Pseudomonadales</taxon>
        <taxon>Marinobacteraceae</taxon>
        <taxon>Marinobacter</taxon>
    </lineage>
</organism>
<evidence type="ECO:0000256" key="2">
    <source>
        <dbReference type="ARBA" id="ARBA00022908"/>
    </source>
</evidence>
<name>A0AAU7MT55_9GAMM</name>
<evidence type="ECO:0000256" key="7">
    <source>
        <dbReference type="PROSITE-ProRule" id="PRU10137"/>
    </source>
</evidence>
<proteinExistence type="inferred from homology"/>
<keyword evidence="2" id="KW-0229">DNA integration</keyword>
<dbReference type="KEGG" id="mamm:ABNF92_19875"/>
<dbReference type="GO" id="GO:0000150">
    <property type="term" value="F:DNA strand exchange activity"/>
    <property type="evidence" value="ECO:0007669"/>
    <property type="project" value="UniProtKB-KW"/>
</dbReference>
<dbReference type="PANTHER" id="PTHR30461">
    <property type="entry name" value="DNA-INVERTASE FROM LAMBDOID PROPHAGE"/>
    <property type="match status" value="1"/>
</dbReference>
<dbReference type="GO" id="GO:0015074">
    <property type="term" value="P:DNA integration"/>
    <property type="evidence" value="ECO:0007669"/>
    <property type="project" value="UniProtKB-KW"/>
</dbReference>
<sequence length="181" mass="20511">MLIGYARVSTTDQNPELQIDELQESGCQQIYQDKFSGSTRDRPELIACLKALREGDTLIIWRLDRLARSLRDLIEIVEDLKTRGVGVRSLHDPIDTTSATGNLVFQIFGALSEFERRLVQERVKAGLKAARKRGRVGGRPPKLTKDQVRQARILIDGGESLSSVAKHFDVDRTTLYRHLKR</sequence>
<evidence type="ECO:0000256" key="6">
    <source>
        <dbReference type="PIRSR" id="PIRSR606118-50"/>
    </source>
</evidence>
<dbReference type="InterPro" id="IPR036162">
    <property type="entry name" value="Resolvase-like_N_sf"/>
</dbReference>
<dbReference type="Gene3D" id="3.40.50.1390">
    <property type="entry name" value="Resolvase, N-terminal catalytic domain"/>
    <property type="match status" value="1"/>
</dbReference>
<dbReference type="FunFam" id="3.40.50.1390:FF:000001">
    <property type="entry name" value="DNA recombinase"/>
    <property type="match status" value="1"/>
</dbReference>
<keyword evidence="4" id="KW-0238">DNA-binding</keyword>
<dbReference type="PROSITE" id="PS51736">
    <property type="entry name" value="RECOMBINASES_3"/>
    <property type="match status" value="1"/>
</dbReference>
<dbReference type="Pfam" id="PF00239">
    <property type="entry name" value="Resolvase"/>
    <property type="match status" value="1"/>
</dbReference>
<dbReference type="InterPro" id="IPR006118">
    <property type="entry name" value="Recombinase_CS"/>
</dbReference>
<dbReference type="PANTHER" id="PTHR30461:SF2">
    <property type="entry name" value="SERINE RECOMBINASE PINE-RELATED"/>
    <property type="match status" value="1"/>
</dbReference>
<dbReference type="CDD" id="cd00569">
    <property type="entry name" value="HTH_Hin_like"/>
    <property type="match status" value="1"/>
</dbReference>
<keyword evidence="5" id="KW-0233">DNA recombination</keyword>
<comment type="similarity">
    <text evidence="1">Belongs to the site-specific recombinase resolvase family.</text>
</comment>
<dbReference type="SUPFAM" id="SSF46689">
    <property type="entry name" value="Homeodomain-like"/>
    <property type="match status" value="1"/>
</dbReference>
<dbReference type="InterPro" id="IPR006119">
    <property type="entry name" value="Resolv_N"/>
</dbReference>
<keyword evidence="9" id="KW-0614">Plasmid</keyword>
<keyword evidence="3" id="KW-0230">DNA invertase</keyword>
<dbReference type="RefSeq" id="WP_062786891.1">
    <property type="nucleotide sequence ID" value="NZ_CP157803.1"/>
</dbReference>
<evidence type="ECO:0000256" key="5">
    <source>
        <dbReference type="ARBA" id="ARBA00023172"/>
    </source>
</evidence>
<dbReference type="Gene3D" id="1.10.10.60">
    <property type="entry name" value="Homeodomain-like"/>
    <property type="match status" value="1"/>
</dbReference>
<evidence type="ECO:0000256" key="4">
    <source>
        <dbReference type="ARBA" id="ARBA00023125"/>
    </source>
</evidence>
<dbReference type="EMBL" id="CP157803">
    <property type="protein sequence ID" value="XBQ21568.1"/>
    <property type="molecule type" value="Genomic_DNA"/>
</dbReference>
<evidence type="ECO:0000259" key="8">
    <source>
        <dbReference type="PROSITE" id="PS51736"/>
    </source>
</evidence>
<feature type="active site" description="O-(5'-phospho-DNA)-serine intermediate" evidence="6 7">
    <location>
        <position position="9"/>
    </location>
</feature>
<dbReference type="InterPro" id="IPR009057">
    <property type="entry name" value="Homeodomain-like_sf"/>
</dbReference>
<accession>A0AAU7MT55</accession>
<dbReference type="InterPro" id="IPR050639">
    <property type="entry name" value="SSR_resolvase"/>
</dbReference>
<evidence type="ECO:0000256" key="3">
    <source>
        <dbReference type="ARBA" id="ARBA00023100"/>
    </source>
</evidence>
<dbReference type="CDD" id="cd03768">
    <property type="entry name" value="SR_ResInv"/>
    <property type="match status" value="1"/>
</dbReference>
<dbReference type="InterPro" id="IPR006120">
    <property type="entry name" value="Resolvase_HTH_dom"/>
</dbReference>
<reference evidence="9" key="1">
    <citation type="submission" date="2024-05" db="EMBL/GenBank/DDBJ databases">
        <title>Draft Genome Sequences of Flagellimonas sp. MMG031 and Marinobacter sp. MMG032 Isolated from the dinoflagellate Symbiodinium pilosum.</title>
        <authorList>
            <person name="Shikuma N.J."/>
            <person name="Farrell M.V."/>
        </authorList>
    </citation>
    <scope>NUCLEOTIDE SEQUENCE</scope>
    <source>
        <strain evidence="9">MMG032</strain>
        <plasmid evidence="9">unnaned</plasmid>
    </source>
</reference>